<dbReference type="PANTHER" id="PTHR42791:SF1">
    <property type="entry name" value="N-ACETYLTRANSFERASE DOMAIN-CONTAINING PROTEIN"/>
    <property type="match status" value="1"/>
</dbReference>
<dbReference type="GO" id="GO:0016747">
    <property type="term" value="F:acyltransferase activity, transferring groups other than amino-acyl groups"/>
    <property type="evidence" value="ECO:0007669"/>
    <property type="project" value="InterPro"/>
</dbReference>
<proteinExistence type="predicted"/>
<evidence type="ECO:0000259" key="1">
    <source>
        <dbReference type="PROSITE" id="PS51186"/>
    </source>
</evidence>
<feature type="domain" description="N-acetyltransferase" evidence="1">
    <location>
        <begin position="60"/>
        <end position="202"/>
    </location>
</feature>
<protein>
    <submittedName>
        <fullName evidence="2">Acetyltransferase (GNAT) family protein</fullName>
    </submittedName>
</protein>
<dbReference type="InterPro" id="IPR000182">
    <property type="entry name" value="GNAT_dom"/>
</dbReference>
<accession>A0A1M7SCP0</accession>
<dbReference type="STRING" id="198312.SAMN02745193_01453"/>
<dbReference type="EMBL" id="FRDF01000007">
    <property type="protein sequence ID" value="SHN56265.1"/>
    <property type="molecule type" value="Genomic_DNA"/>
</dbReference>
<dbReference type="InterPro" id="IPR052523">
    <property type="entry name" value="Trichothecene_AcTrans"/>
</dbReference>
<dbReference type="SUPFAM" id="SSF55729">
    <property type="entry name" value="Acyl-CoA N-acyltransferases (Nat)"/>
    <property type="match status" value="1"/>
</dbReference>
<evidence type="ECO:0000313" key="2">
    <source>
        <dbReference type="EMBL" id="SHN56265.1"/>
    </source>
</evidence>
<reference evidence="3" key="1">
    <citation type="submission" date="2016-12" db="EMBL/GenBank/DDBJ databases">
        <authorList>
            <person name="Varghese N."/>
            <person name="Submissions S."/>
        </authorList>
    </citation>
    <scope>NUCLEOTIDE SEQUENCE [LARGE SCALE GENOMIC DNA]</scope>
    <source>
        <strain evidence="3">DSM 11032</strain>
    </source>
</reference>
<organism evidence="2 3">
    <name type="scientific">Erythrobacter sanguineus</name>
    <dbReference type="NCBI Taxonomy" id="198312"/>
    <lineage>
        <taxon>Bacteria</taxon>
        <taxon>Pseudomonadati</taxon>
        <taxon>Pseudomonadota</taxon>
        <taxon>Alphaproteobacteria</taxon>
        <taxon>Sphingomonadales</taxon>
        <taxon>Erythrobacteraceae</taxon>
        <taxon>Erythrobacter/Porphyrobacter group</taxon>
        <taxon>Erythrobacter</taxon>
    </lineage>
</organism>
<dbReference type="RefSeq" id="WP_143150274.1">
    <property type="nucleotide sequence ID" value="NZ_FRDF01000007.1"/>
</dbReference>
<dbReference type="PROSITE" id="PS51186">
    <property type="entry name" value="GNAT"/>
    <property type="match status" value="1"/>
</dbReference>
<sequence>MPNPPNAAIPCRAPSRADRGAAVATLAEAFQHEPAFSYILPDPLARRRALIRAFRIIFDEDVRAGAIMMTSQAEAVTAWRSPAQMHEGRWEAIRTRLPYLLAFGPAIGRAAKVAGLIKAHLPNEGCWYLHYAGCHSDHRGKGFGGAAIRAGLARADAERAKCWLETADAANLPIYRALGFEVSCTWQVPGGPQFWGMLRPSR</sequence>
<dbReference type="AlphaFoldDB" id="A0A1M7SCP0"/>
<keyword evidence="2" id="KW-0808">Transferase</keyword>
<dbReference type="PANTHER" id="PTHR42791">
    <property type="entry name" value="GNAT FAMILY ACETYLTRANSFERASE"/>
    <property type="match status" value="1"/>
</dbReference>
<evidence type="ECO:0000313" key="3">
    <source>
        <dbReference type="Proteomes" id="UP000184391"/>
    </source>
</evidence>
<dbReference type="Proteomes" id="UP000184391">
    <property type="component" value="Unassembled WGS sequence"/>
</dbReference>
<dbReference type="Pfam" id="PF00583">
    <property type="entry name" value="Acetyltransf_1"/>
    <property type="match status" value="1"/>
</dbReference>
<gene>
    <name evidence="2" type="ORF">SAMN02745193_01453</name>
</gene>
<dbReference type="InterPro" id="IPR016181">
    <property type="entry name" value="Acyl_CoA_acyltransferase"/>
</dbReference>
<name>A0A1M7SCP0_9SPHN</name>
<dbReference type="Gene3D" id="3.40.630.30">
    <property type="match status" value="1"/>
</dbReference>
<dbReference type="OrthoDB" id="7057833at2"/>
<keyword evidence="3" id="KW-1185">Reference proteome</keyword>